<dbReference type="GO" id="GO:0001508">
    <property type="term" value="P:action potential"/>
    <property type="evidence" value="ECO:0007669"/>
    <property type="project" value="TreeGrafter"/>
</dbReference>
<reference evidence="15 16" key="1">
    <citation type="journal article" date="2013" name="PLoS Genet.">
        <title>Distinctive expansion of potential virulence genes in the genome of the oomycete fish pathogen Saprolegnia parasitica.</title>
        <authorList>
            <person name="Jiang R.H."/>
            <person name="de Bruijn I."/>
            <person name="Haas B.J."/>
            <person name="Belmonte R."/>
            <person name="Lobach L."/>
            <person name="Christie J."/>
            <person name="van den Ackerveken G."/>
            <person name="Bottin A."/>
            <person name="Bulone V."/>
            <person name="Diaz-Moreno S.M."/>
            <person name="Dumas B."/>
            <person name="Fan L."/>
            <person name="Gaulin E."/>
            <person name="Govers F."/>
            <person name="Grenville-Briggs L.J."/>
            <person name="Horner N.R."/>
            <person name="Levin J.Z."/>
            <person name="Mammella M."/>
            <person name="Meijer H.J."/>
            <person name="Morris P."/>
            <person name="Nusbaum C."/>
            <person name="Oome S."/>
            <person name="Phillips A.J."/>
            <person name="van Rooyen D."/>
            <person name="Rzeszutek E."/>
            <person name="Saraiva M."/>
            <person name="Secombes C.J."/>
            <person name="Seidl M.F."/>
            <person name="Snel B."/>
            <person name="Stassen J.H."/>
            <person name="Sykes S."/>
            <person name="Tripathy S."/>
            <person name="van den Berg H."/>
            <person name="Vega-Arreguin J.C."/>
            <person name="Wawra S."/>
            <person name="Young S.K."/>
            <person name="Zeng Q."/>
            <person name="Dieguez-Uribeondo J."/>
            <person name="Russ C."/>
            <person name="Tyler B.M."/>
            <person name="van West P."/>
        </authorList>
    </citation>
    <scope>NUCLEOTIDE SEQUENCE [LARGE SCALE GENOMIC DNA]</scope>
    <source>
        <strain evidence="15 16">CBS 223.65</strain>
    </source>
</reference>
<feature type="signal peptide" evidence="13">
    <location>
        <begin position="1"/>
        <end position="18"/>
    </location>
</feature>
<comment type="subcellular location">
    <subcellularLocation>
        <location evidence="1">Membrane</location>
        <topology evidence="1">Multi-pass membrane protein</topology>
    </subcellularLocation>
</comment>
<evidence type="ECO:0000256" key="3">
    <source>
        <dbReference type="ARBA" id="ARBA00022538"/>
    </source>
</evidence>
<dbReference type="PANTHER" id="PTHR11537">
    <property type="entry name" value="VOLTAGE-GATED POTASSIUM CHANNEL"/>
    <property type="match status" value="1"/>
</dbReference>
<evidence type="ECO:0000313" key="15">
    <source>
        <dbReference type="EMBL" id="KDO24715.1"/>
    </source>
</evidence>
<organism evidence="15 16">
    <name type="scientific">Saprolegnia parasitica (strain CBS 223.65)</name>
    <dbReference type="NCBI Taxonomy" id="695850"/>
    <lineage>
        <taxon>Eukaryota</taxon>
        <taxon>Sar</taxon>
        <taxon>Stramenopiles</taxon>
        <taxon>Oomycota</taxon>
        <taxon>Saprolegniomycetes</taxon>
        <taxon>Saprolegniales</taxon>
        <taxon>Saprolegniaceae</taxon>
        <taxon>Saprolegnia</taxon>
    </lineage>
</organism>
<keyword evidence="4 12" id="KW-0812">Transmembrane</keyword>
<sequence length="393" mass="43183">MLLLSAVFVGTLIFILQTEPSLTWLAPQLTILERGCVFLFTAELALRVACAPNLWHFSCDVFNWVDLMSIVPFYLELSLNTKNTSSVGAIRVMRLLRVARVLKLSRYTTSLQTFSKAMTRSAQPLFMLLFLVAVTMVVFSSAMYFAEYTESGCRHSVYSPMCSPSQVPPPPTPCCDPNPFYSIAASFWWCIVSMTTVGYGDNVPVTPVGKLIASITMMSGLIILALPISVIGSNFQHVMKETVLLAASAKTDVAIGSDAVHKDEIRRVLQSFHVLDAAVEVDPEEIVGLYDTRASGILDTDGLKRLKDDLGEIHGTLAVHDVQIACSGEARARRLTQAGSLANLEGPADDTISIIEEVVETRLLESEVRLEAKLDRVLALLFALEQKLERLHA</sequence>
<dbReference type="VEuPathDB" id="FungiDB:SPRG_10249"/>
<dbReference type="GeneID" id="24132368"/>
<dbReference type="EMBL" id="KK583239">
    <property type="protein sequence ID" value="KDO24715.1"/>
    <property type="molecule type" value="Genomic_DNA"/>
</dbReference>
<dbReference type="InterPro" id="IPR028325">
    <property type="entry name" value="VG_K_chnl"/>
</dbReference>
<dbReference type="OrthoDB" id="415460at2759"/>
<evidence type="ECO:0000256" key="1">
    <source>
        <dbReference type="ARBA" id="ARBA00004141"/>
    </source>
</evidence>
<protein>
    <recommendedName>
        <fullName evidence="14">Ion transport domain-containing protein</fullName>
    </recommendedName>
</protein>
<dbReference type="AlphaFoldDB" id="A0A067C6G6"/>
<keyword evidence="8 12" id="KW-1133">Transmembrane helix</keyword>
<evidence type="ECO:0000256" key="4">
    <source>
        <dbReference type="ARBA" id="ARBA00022692"/>
    </source>
</evidence>
<dbReference type="PRINTS" id="PR00169">
    <property type="entry name" value="KCHANNEL"/>
</dbReference>
<evidence type="ECO:0000256" key="5">
    <source>
        <dbReference type="ARBA" id="ARBA00022826"/>
    </source>
</evidence>
<proteinExistence type="predicted"/>
<keyword evidence="13" id="KW-0732">Signal</keyword>
<dbReference type="STRING" id="695850.A0A067C6G6"/>
<evidence type="ECO:0000256" key="11">
    <source>
        <dbReference type="ARBA" id="ARBA00023303"/>
    </source>
</evidence>
<keyword evidence="2" id="KW-0813">Transport</keyword>
<keyword evidence="9" id="KW-0406">Ion transport</keyword>
<feature type="transmembrane region" description="Helical" evidence="12">
    <location>
        <begin position="125"/>
        <end position="146"/>
    </location>
</feature>
<evidence type="ECO:0000256" key="13">
    <source>
        <dbReference type="SAM" id="SignalP"/>
    </source>
</evidence>
<evidence type="ECO:0000256" key="12">
    <source>
        <dbReference type="SAM" id="Phobius"/>
    </source>
</evidence>
<dbReference type="OMA" id="HETMKSN"/>
<evidence type="ECO:0000256" key="10">
    <source>
        <dbReference type="ARBA" id="ARBA00023136"/>
    </source>
</evidence>
<keyword evidence="7" id="KW-0630">Potassium</keyword>
<gene>
    <name evidence="15" type="ORF">SPRG_10249</name>
</gene>
<feature type="domain" description="Ion transport" evidence="14">
    <location>
        <begin position="2"/>
        <end position="241"/>
    </location>
</feature>
<keyword evidence="3" id="KW-0633">Potassium transport</keyword>
<evidence type="ECO:0000256" key="6">
    <source>
        <dbReference type="ARBA" id="ARBA00022882"/>
    </source>
</evidence>
<evidence type="ECO:0000256" key="9">
    <source>
        <dbReference type="ARBA" id="ARBA00023065"/>
    </source>
</evidence>
<keyword evidence="6" id="KW-0851">Voltage-gated channel</keyword>
<dbReference type="KEGG" id="spar:SPRG_10249"/>
<keyword evidence="10 12" id="KW-0472">Membrane</keyword>
<accession>A0A067C6G6</accession>
<dbReference type="SUPFAM" id="SSF81324">
    <property type="entry name" value="Voltage-gated potassium channels"/>
    <property type="match status" value="1"/>
</dbReference>
<evidence type="ECO:0000256" key="8">
    <source>
        <dbReference type="ARBA" id="ARBA00022989"/>
    </source>
</evidence>
<keyword evidence="11" id="KW-0407">Ion channel</keyword>
<dbReference type="InterPro" id="IPR027359">
    <property type="entry name" value="Volt_channel_dom_sf"/>
</dbReference>
<dbReference type="InterPro" id="IPR005821">
    <property type="entry name" value="Ion_trans_dom"/>
</dbReference>
<dbReference type="GO" id="GO:0005249">
    <property type="term" value="F:voltage-gated potassium channel activity"/>
    <property type="evidence" value="ECO:0007669"/>
    <property type="project" value="InterPro"/>
</dbReference>
<dbReference type="FunFam" id="1.10.287.70:FF:000097">
    <property type="entry name" value="Potassium voltage-gated channel subfamily G member 3"/>
    <property type="match status" value="1"/>
</dbReference>
<evidence type="ECO:0000313" key="16">
    <source>
        <dbReference type="Proteomes" id="UP000030745"/>
    </source>
</evidence>
<feature type="chain" id="PRO_5001634177" description="Ion transport domain-containing protein" evidence="13">
    <location>
        <begin position="19"/>
        <end position="393"/>
    </location>
</feature>
<name>A0A067C6G6_SAPPC</name>
<keyword evidence="5" id="KW-0631">Potassium channel</keyword>
<dbReference type="PANTHER" id="PTHR11537:SF254">
    <property type="entry name" value="POTASSIUM VOLTAGE-GATED CHANNEL PROTEIN SHAB"/>
    <property type="match status" value="1"/>
</dbReference>
<evidence type="ECO:0000259" key="14">
    <source>
        <dbReference type="Pfam" id="PF00520"/>
    </source>
</evidence>
<evidence type="ECO:0000256" key="2">
    <source>
        <dbReference type="ARBA" id="ARBA00022448"/>
    </source>
</evidence>
<dbReference type="Gene3D" id="1.10.287.70">
    <property type="match status" value="1"/>
</dbReference>
<dbReference type="GO" id="GO:0008076">
    <property type="term" value="C:voltage-gated potassium channel complex"/>
    <property type="evidence" value="ECO:0007669"/>
    <property type="project" value="InterPro"/>
</dbReference>
<keyword evidence="16" id="KW-1185">Reference proteome</keyword>
<dbReference type="Pfam" id="PF00520">
    <property type="entry name" value="Ion_trans"/>
    <property type="match status" value="1"/>
</dbReference>
<dbReference type="Gene3D" id="1.20.120.350">
    <property type="entry name" value="Voltage-gated potassium channels. Chain C"/>
    <property type="match status" value="1"/>
</dbReference>
<dbReference type="Proteomes" id="UP000030745">
    <property type="component" value="Unassembled WGS sequence"/>
</dbReference>
<feature type="transmembrane region" description="Helical" evidence="12">
    <location>
        <begin position="211"/>
        <end position="232"/>
    </location>
</feature>
<evidence type="ECO:0000256" key="7">
    <source>
        <dbReference type="ARBA" id="ARBA00022958"/>
    </source>
</evidence>
<dbReference type="RefSeq" id="XP_012204595.1">
    <property type="nucleotide sequence ID" value="XM_012349205.1"/>
</dbReference>